<name>M3FG65_9ACTN</name>
<accession>M3FG65</accession>
<dbReference type="AlphaFoldDB" id="M3FG65"/>
<reference evidence="3" key="1">
    <citation type="journal article" date="2013" name="Genome Announc.">
        <title>Draft Genome Sequence of Streptomyces bottropensis ATCC 25435, a Bottromycin-Producing Actinomycete.</title>
        <authorList>
            <person name="Zhang H."/>
            <person name="Zhou W."/>
            <person name="Zhuang Y."/>
            <person name="Liang X."/>
            <person name="Liu T."/>
        </authorList>
    </citation>
    <scope>NUCLEOTIDE SEQUENCE [LARGE SCALE GENOMIC DNA]</scope>
    <source>
        <strain evidence="3">ATCC 25435</strain>
    </source>
</reference>
<evidence type="ECO:0000313" key="3">
    <source>
        <dbReference type="Proteomes" id="UP000030760"/>
    </source>
</evidence>
<evidence type="ECO:0000313" key="2">
    <source>
        <dbReference type="EMBL" id="EMF51004.1"/>
    </source>
</evidence>
<dbReference type="Proteomes" id="UP000030760">
    <property type="component" value="Unassembled WGS sequence"/>
</dbReference>
<feature type="region of interest" description="Disordered" evidence="1">
    <location>
        <begin position="1"/>
        <end position="25"/>
    </location>
</feature>
<organism evidence="2 3">
    <name type="scientific">Streptomyces bottropensis ATCC 25435</name>
    <dbReference type="NCBI Taxonomy" id="1054862"/>
    <lineage>
        <taxon>Bacteria</taxon>
        <taxon>Bacillati</taxon>
        <taxon>Actinomycetota</taxon>
        <taxon>Actinomycetes</taxon>
        <taxon>Kitasatosporales</taxon>
        <taxon>Streptomycetaceae</taxon>
        <taxon>Streptomyces</taxon>
    </lineage>
</organism>
<protein>
    <submittedName>
        <fullName evidence="2">Uncharacterized protein</fullName>
    </submittedName>
</protein>
<feature type="compositionally biased region" description="Gly residues" evidence="1">
    <location>
        <begin position="1"/>
        <end position="10"/>
    </location>
</feature>
<dbReference type="EMBL" id="KB405097">
    <property type="protein sequence ID" value="EMF51004.1"/>
    <property type="molecule type" value="Genomic_DNA"/>
</dbReference>
<sequence>MGSGAPGGVGMPERRRVPARWGFSRSSRAPQERPWLRLRVPRIGGRRCLENGGCGPVELLAWFPRPWERQALRA</sequence>
<gene>
    <name evidence="2" type="ORF">SBD_7720</name>
</gene>
<proteinExistence type="predicted"/>
<evidence type="ECO:0000256" key="1">
    <source>
        <dbReference type="SAM" id="MobiDB-lite"/>
    </source>
</evidence>